<evidence type="ECO:0000313" key="2">
    <source>
        <dbReference type="Proteomes" id="UP000031397"/>
    </source>
</evidence>
<reference evidence="1 2" key="1">
    <citation type="submission" date="2014-06" db="EMBL/GenBank/DDBJ databases">
        <title>Functional and comparative genomic analyses of the Drosophila gut microbiota identify candidate symbiosis factors.</title>
        <authorList>
            <person name="Newell P.D."/>
            <person name="Chaston J.M."/>
            <person name="Douglas A.E."/>
        </authorList>
    </citation>
    <scope>NUCLEOTIDE SEQUENCE [LARGE SCALE GENOMIC DNA]</scope>
    <source>
        <strain evidence="1 2">DmCS_002</strain>
    </source>
</reference>
<accession>A0A0C1M5Q0</accession>
<dbReference type="PATRIC" id="fig|1614.7.peg.731"/>
<dbReference type="AlphaFoldDB" id="A0A0C1M5Q0"/>
<keyword evidence="2" id="KW-1185">Reference proteome</keyword>
<evidence type="ECO:0000313" key="1">
    <source>
        <dbReference type="EMBL" id="KID41534.1"/>
    </source>
</evidence>
<comment type="caution">
    <text evidence="1">The sequence shown here is derived from an EMBL/GenBank/DDBJ whole genome shotgun (WGS) entry which is preliminary data.</text>
</comment>
<dbReference type="EMBL" id="JOJZ01000019">
    <property type="protein sequence ID" value="KID41534.1"/>
    <property type="molecule type" value="Genomic_DNA"/>
</dbReference>
<sequence length="70" mass="8223">MKQEKSKLKNRVVKMPRGLSVKSYHNIEIKKDGYVKPQTIRWSSSGQKRLILQKIQLGWGAYHLETIKQN</sequence>
<dbReference type="Proteomes" id="UP000031397">
    <property type="component" value="Unassembled WGS sequence"/>
</dbReference>
<protein>
    <submittedName>
        <fullName evidence="1">Uncharacterized protein</fullName>
    </submittedName>
</protein>
<organism evidence="1 2">
    <name type="scientific">Fructilactobacillus fructivorans</name>
    <dbReference type="NCBI Taxonomy" id="1614"/>
    <lineage>
        <taxon>Bacteria</taxon>
        <taxon>Bacillati</taxon>
        <taxon>Bacillota</taxon>
        <taxon>Bacilli</taxon>
        <taxon>Lactobacillales</taxon>
        <taxon>Lactobacillaceae</taxon>
        <taxon>Fructilactobacillus</taxon>
    </lineage>
</organism>
<name>A0A0C1M5Q0_9LACO</name>
<gene>
    <name evidence="1" type="ORF">LfDm3_0776</name>
</gene>
<proteinExistence type="predicted"/>